<feature type="transmembrane region" description="Helical" evidence="1">
    <location>
        <begin position="64"/>
        <end position="87"/>
    </location>
</feature>
<dbReference type="KEGG" id="erz:ER308_09695"/>
<dbReference type="PANTHER" id="PTHR37309:SF1">
    <property type="entry name" value="SLR0284 PROTEIN"/>
    <property type="match status" value="1"/>
</dbReference>
<evidence type="ECO:0000256" key="1">
    <source>
        <dbReference type="SAM" id="Phobius"/>
    </source>
</evidence>
<dbReference type="EMBL" id="CP036402">
    <property type="protein sequence ID" value="QBI19801.1"/>
    <property type="molecule type" value="Genomic_DNA"/>
</dbReference>
<proteinExistence type="predicted"/>
<evidence type="ECO:0000313" key="2">
    <source>
        <dbReference type="EMBL" id="QBI19801.1"/>
    </source>
</evidence>
<accession>A0A411YF43</accession>
<dbReference type="Pfam" id="PF04020">
    <property type="entry name" value="Phage_holin_4_2"/>
    <property type="match status" value="1"/>
</dbReference>
<dbReference type="RefSeq" id="WP_131154798.1">
    <property type="nucleotide sequence ID" value="NZ_CP036402.1"/>
</dbReference>
<keyword evidence="1" id="KW-0812">Transmembrane</keyword>
<keyword evidence="3" id="KW-1185">Reference proteome</keyword>
<sequence>MRAFLLRAIVNGVAIWIATLLVPGVEIGGTEATDQAITIALVAVLFGVVNAVLGPILRTLTFPLVLLTFGLFTFVVNALLLWFSAWLGGVLGLDFTVDGFLAALLGSLVVTIVSVALSAATRG</sequence>
<name>A0A411YF43_9ACTN</name>
<gene>
    <name evidence="2" type="ORF">ER308_09695</name>
</gene>
<dbReference type="Proteomes" id="UP000291469">
    <property type="component" value="Chromosome"/>
</dbReference>
<reference evidence="2 3" key="1">
    <citation type="submission" date="2019-01" db="EMBL/GenBank/DDBJ databases">
        <title>Egibacter rhizosphaerae EGI 80759T.</title>
        <authorList>
            <person name="Chen D.-D."/>
            <person name="Tian Y."/>
            <person name="Jiao J.-Y."/>
            <person name="Zhang X.-T."/>
            <person name="Zhang Y.-G."/>
            <person name="Zhang Y."/>
            <person name="Xiao M."/>
            <person name="Shu W.-S."/>
            <person name="Li W.-J."/>
        </authorList>
    </citation>
    <scope>NUCLEOTIDE SEQUENCE [LARGE SCALE GENOMIC DNA]</scope>
    <source>
        <strain evidence="2 3">EGI 80759</strain>
    </source>
</reference>
<evidence type="ECO:0000313" key="3">
    <source>
        <dbReference type="Proteomes" id="UP000291469"/>
    </source>
</evidence>
<dbReference type="OrthoDB" id="9810847at2"/>
<keyword evidence="1" id="KW-1133">Transmembrane helix</keyword>
<keyword evidence="1" id="KW-0472">Membrane</keyword>
<dbReference type="PANTHER" id="PTHR37309">
    <property type="entry name" value="SLR0284 PROTEIN"/>
    <property type="match status" value="1"/>
</dbReference>
<feature type="transmembrane region" description="Helical" evidence="1">
    <location>
        <begin position="37"/>
        <end position="57"/>
    </location>
</feature>
<organism evidence="2 3">
    <name type="scientific">Egibacter rhizosphaerae</name>
    <dbReference type="NCBI Taxonomy" id="1670831"/>
    <lineage>
        <taxon>Bacteria</taxon>
        <taxon>Bacillati</taxon>
        <taxon>Actinomycetota</taxon>
        <taxon>Nitriliruptoria</taxon>
        <taxon>Egibacterales</taxon>
        <taxon>Egibacteraceae</taxon>
        <taxon>Egibacter</taxon>
    </lineage>
</organism>
<protein>
    <submittedName>
        <fullName evidence="2">Phage holin family protein</fullName>
    </submittedName>
</protein>
<dbReference type="InterPro" id="IPR007165">
    <property type="entry name" value="Phage_holin_4_2"/>
</dbReference>
<dbReference type="AlphaFoldDB" id="A0A411YF43"/>
<feature type="transmembrane region" description="Helical" evidence="1">
    <location>
        <begin position="5"/>
        <end position="25"/>
    </location>
</feature>
<feature type="transmembrane region" description="Helical" evidence="1">
    <location>
        <begin position="99"/>
        <end position="120"/>
    </location>
</feature>